<dbReference type="Pfam" id="PF01381">
    <property type="entry name" value="HTH_3"/>
    <property type="match status" value="1"/>
</dbReference>
<evidence type="ECO:0000313" key="3">
    <source>
        <dbReference type="Proteomes" id="UP001267638"/>
    </source>
</evidence>
<dbReference type="GO" id="GO:0003677">
    <property type="term" value="F:DNA binding"/>
    <property type="evidence" value="ECO:0007669"/>
    <property type="project" value="UniProtKB-KW"/>
</dbReference>
<accession>A0ABU1X1D0</accession>
<protein>
    <submittedName>
        <fullName evidence="2">DNA-binding XRE family transcriptional regulator</fullName>
    </submittedName>
</protein>
<dbReference type="SUPFAM" id="SSF47413">
    <property type="entry name" value="lambda repressor-like DNA-binding domains"/>
    <property type="match status" value="1"/>
</dbReference>
<dbReference type="Gene3D" id="1.10.260.40">
    <property type="entry name" value="lambda repressor-like DNA-binding domains"/>
    <property type="match status" value="1"/>
</dbReference>
<evidence type="ECO:0000313" key="2">
    <source>
        <dbReference type="EMBL" id="MDR7155368.1"/>
    </source>
</evidence>
<sequence length="115" mass="12699">MTAANDDTPGGFDPDFGKKGFARHLFRLRFRDLKLTQRQFASRYGLGYPTIRALEQGETKPTPAIRLIVAAIASDPQWMADIATNMHAQCQCGQVGGMGCCVRKTRDKCGAADYR</sequence>
<dbReference type="CDD" id="cd00093">
    <property type="entry name" value="HTH_XRE"/>
    <property type="match status" value="1"/>
</dbReference>
<reference evidence="2 3" key="1">
    <citation type="submission" date="2023-07" db="EMBL/GenBank/DDBJ databases">
        <title>Sorghum-associated microbial communities from plants grown in Nebraska, USA.</title>
        <authorList>
            <person name="Schachtman D."/>
        </authorList>
    </citation>
    <scope>NUCLEOTIDE SEQUENCE [LARGE SCALE GENOMIC DNA]</scope>
    <source>
        <strain evidence="2 3">4256</strain>
    </source>
</reference>
<name>A0ABU1X1D0_SPHXE</name>
<dbReference type="InterPro" id="IPR001387">
    <property type="entry name" value="Cro/C1-type_HTH"/>
</dbReference>
<organism evidence="2 3">
    <name type="scientific">Sphingobium xenophagum</name>
    <dbReference type="NCBI Taxonomy" id="121428"/>
    <lineage>
        <taxon>Bacteria</taxon>
        <taxon>Pseudomonadati</taxon>
        <taxon>Pseudomonadota</taxon>
        <taxon>Alphaproteobacteria</taxon>
        <taxon>Sphingomonadales</taxon>
        <taxon>Sphingomonadaceae</taxon>
        <taxon>Sphingobium</taxon>
    </lineage>
</organism>
<dbReference type="RefSeq" id="WP_409050363.1">
    <property type="nucleotide sequence ID" value="NZ_JAVDWV010000009.1"/>
</dbReference>
<dbReference type="EMBL" id="JAVDWV010000009">
    <property type="protein sequence ID" value="MDR7155368.1"/>
    <property type="molecule type" value="Genomic_DNA"/>
</dbReference>
<dbReference type="InterPro" id="IPR010982">
    <property type="entry name" value="Lambda_DNA-bd_dom_sf"/>
</dbReference>
<evidence type="ECO:0000259" key="1">
    <source>
        <dbReference type="Pfam" id="PF01381"/>
    </source>
</evidence>
<keyword evidence="2" id="KW-0238">DNA-binding</keyword>
<feature type="domain" description="HTH cro/C1-type" evidence="1">
    <location>
        <begin position="33"/>
        <end position="64"/>
    </location>
</feature>
<comment type="caution">
    <text evidence="2">The sequence shown here is derived from an EMBL/GenBank/DDBJ whole genome shotgun (WGS) entry which is preliminary data.</text>
</comment>
<proteinExistence type="predicted"/>
<gene>
    <name evidence="2" type="ORF">J2W40_002195</name>
</gene>
<dbReference type="Proteomes" id="UP001267638">
    <property type="component" value="Unassembled WGS sequence"/>
</dbReference>
<keyword evidence="3" id="KW-1185">Reference proteome</keyword>